<comment type="caution">
    <text evidence="2">The sequence shown here is derived from an EMBL/GenBank/DDBJ whole genome shotgun (WGS) entry which is preliminary data.</text>
</comment>
<protein>
    <submittedName>
        <fullName evidence="2">Uncharacterized protein</fullName>
    </submittedName>
</protein>
<gene>
    <name evidence="2" type="ORF">LTR91_027097</name>
</gene>
<feature type="region of interest" description="Disordered" evidence="1">
    <location>
        <begin position="1"/>
        <end position="70"/>
    </location>
</feature>
<accession>A0AAN6GYY1</accession>
<evidence type="ECO:0000256" key="1">
    <source>
        <dbReference type="SAM" id="MobiDB-lite"/>
    </source>
</evidence>
<dbReference type="Proteomes" id="UP001175353">
    <property type="component" value="Unassembled WGS sequence"/>
</dbReference>
<evidence type="ECO:0000313" key="2">
    <source>
        <dbReference type="EMBL" id="KAK0948139.1"/>
    </source>
</evidence>
<feature type="compositionally biased region" description="Low complexity" evidence="1">
    <location>
        <begin position="58"/>
        <end position="67"/>
    </location>
</feature>
<reference evidence="2" key="1">
    <citation type="submission" date="2023-06" db="EMBL/GenBank/DDBJ databases">
        <title>Black Yeasts Isolated from many extreme environments.</title>
        <authorList>
            <person name="Coleine C."/>
            <person name="Stajich J.E."/>
            <person name="Selbmann L."/>
        </authorList>
    </citation>
    <scope>NUCLEOTIDE SEQUENCE</scope>
    <source>
        <strain evidence="2">CCFEE 5200</strain>
    </source>
</reference>
<feature type="compositionally biased region" description="Basic residues" evidence="1">
    <location>
        <begin position="12"/>
        <end position="30"/>
    </location>
</feature>
<sequence length="147" mass="15507">RSPAHPLPRLDPKRRRRRRRANRAAARRARPPTLLPLPPPPRPDVLGRQPADPRVHGAMRAARAPAPRLRRGFHRAAVAEPGSGGQFHHDDARGAVDARRGRAWTAVQYAAEGCRGGRGGCDYCGSGGAGGAGGGEEDGRVEVSAGG</sequence>
<name>A0AAN6GYY1_9PEZI</name>
<organism evidence="2 3">
    <name type="scientific">Friedmanniomyces endolithicus</name>
    <dbReference type="NCBI Taxonomy" id="329885"/>
    <lineage>
        <taxon>Eukaryota</taxon>
        <taxon>Fungi</taxon>
        <taxon>Dikarya</taxon>
        <taxon>Ascomycota</taxon>
        <taxon>Pezizomycotina</taxon>
        <taxon>Dothideomycetes</taxon>
        <taxon>Dothideomycetidae</taxon>
        <taxon>Mycosphaerellales</taxon>
        <taxon>Teratosphaeriaceae</taxon>
        <taxon>Friedmanniomyces</taxon>
    </lineage>
</organism>
<evidence type="ECO:0000313" key="3">
    <source>
        <dbReference type="Proteomes" id="UP001175353"/>
    </source>
</evidence>
<feature type="compositionally biased region" description="Pro residues" evidence="1">
    <location>
        <begin position="33"/>
        <end position="43"/>
    </location>
</feature>
<feature type="non-terminal residue" evidence="2">
    <location>
        <position position="1"/>
    </location>
</feature>
<dbReference type="EMBL" id="JAUJLE010002082">
    <property type="protein sequence ID" value="KAK0948139.1"/>
    <property type="molecule type" value="Genomic_DNA"/>
</dbReference>
<dbReference type="AlphaFoldDB" id="A0AAN6GYY1"/>
<keyword evidence="3" id="KW-1185">Reference proteome</keyword>
<feature type="region of interest" description="Disordered" evidence="1">
    <location>
        <begin position="127"/>
        <end position="147"/>
    </location>
</feature>
<proteinExistence type="predicted"/>
<feature type="non-terminal residue" evidence="2">
    <location>
        <position position="147"/>
    </location>
</feature>